<evidence type="ECO:0000313" key="2">
    <source>
        <dbReference type="EMBL" id="KIJ57493.1"/>
    </source>
</evidence>
<dbReference type="GO" id="GO:0006313">
    <property type="term" value="P:DNA transposition"/>
    <property type="evidence" value="ECO:0007669"/>
    <property type="project" value="InterPro"/>
</dbReference>
<dbReference type="OrthoDB" id="3203937at2759"/>
<feature type="domain" description="Transposase Tc1-like" evidence="1">
    <location>
        <begin position="5"/>
        <end position="49"/>
    </location>
</feature>
<protein>
    <recommendedName>
        <fullName evidence="1">Transposase Tc1-like domain-containing protein</fullName>
    </recommendedName>
</protein>
<evidence type="ECO:0000313" key="3">
    <source>
        <dbReference type="Proteomes" id="UP000053820"/>
    </source>
</evidence>
<feature type="non-terminal residue" evidence="2">
    <location>
        <position position="1"/>
    </location>
</feature>
<organism evidence="2 3">
    <name type="scientific">Hydnomerulius pinastri MD-312</name>
    <dbReference type="NCBI Taxonomy" id="994086"/>
    <lineage>
        <taxon>Eukaryota</taxon>
        <taxon>Fungi</taxon>
        <taxon>Dikarya</taxon>
        <taxon>Basidiomycota</taxon>
        <taxon>Agaricomycotina</taxon>
        <taxon>Agaricomycetes</taxon>
        <taxon>Agaricomycetidae</taxon>
        <taxon>Boletales</taxon>
        <taxon>Boletales incertae sedis</taxon>
        <taxon>Leucogyrophana</taxon>
    </lineage>
</organism>
<dbReference type="EMBL" id="KN840340">
    <property type="protein sequence ID" value="KIJ57493.1"/>
    <property type="molecule type" value="Genomic_DNA"/>
</dbReference>
<dbReference type="GO" id="GO:0015074">
    <property type="term" value="P:DNA integration"/>
    <property type="evidence" value="ECO:0007669"/>
    <property type="project" value="InterPro"/>
</dbReference>
<keyword evidence="3" id="KW-1185">Reference proteome</keyword>
<reference evidence="2 3" key="1">
    <citation type="submission" date="2014-04" db="EMBL/GenBank/DDBJ databases">
        <title>Evolutionary Origins and Diversification of the Mycorrhizal Mutualists.</title>
        <authorList>
            <consortium name="DOE Joint Genome Institute"/>
            <consortium name="Mycorrhizal Genomics Consortium"/>
            <person name="Kohler A."/>
            <person name="Kuo A."/>
            <person name="Nagy L.G."/>
            <person name="Floudas D."/>
            <person name="Copeland A."/>
            <person name="Barry K.W."/>
            <person name="Cichocki N."/>
            <person name="Veneault-Fourrey C."/>
            <person name="LaButti K."/>
            <person name="Lindquist E.A."/>
            <person name="Lipzen A."/>
            <person name="Lundell T."/>
            <person name="Morin E."/>
            <person name="Murat C."/>
            <person name="Riley R."/>
            <person name="Ohm R."/>
            <person name="Sun H."/>
            <person name="Tunlid A."/>
            <person name="Henrissat B."/>
            <person name="Grigoriev I.V."/>
            <person name="Hibbett D.S."/>
            <person name="Martin F."/>
        </authorList>
    </citation>
    <scope>NUCLEOTIDE SEQUENCE [LARGE SCALE GENOMIC DNA]</scope>
    <source>
        <strain evidence="2 3">MD-312</strain>
    </source>
</reference>
<sequence>FVEGCVERNPDVTLRELQKALEDVCGVYASTATISRTLRRQGMTRMKVRPLTLQ</sequence>
<gene>
    <name evidence="2" type="ORF">HYDPIDRAFT_104178</name>
</gene>
<proteinExistence type="predicted"/>
<accession>A0A0C2PR19</accession>
<evidence type="ECO:0000259" key="1">
    <source>
        <dbReference type="Pfam" id="PF01498"/>
    </source>
</evidence>
<dbReference type="HOGENOM" id="CLU_177178_2_0_1"/>
<dbReference type="AlphaFoldDB" id="A0A0C2PR19"/>
<name>A0A0C2PR19_9AGAM</name>
<dbReference type="GO" id="GO:0003677">
    <property type="term" value="F:DNA binding"/>
    <property type="evidence" value="ECO:0007669"/>
    <property type="project" value="InterPro"/>
</dbReference>
<dbReference type="InterPro" id="IPR002492">
    <property type="entry name" value="Transposase_Tc1-like"/>
</dbReference>
<dbReference type="Pfam" id="PF01498">
    <property type="entry name" value="HTH_Tnp_Tc3_2"/>
    <property type="match status" value="1"/>
</dbReference>
<dbReference type="Proteomes" id="UP000053820">
    <property type="component" value="Unassembled WGS sequence"/>
</dbReference>